<dbReference type="InterPro" id="IPR011704">
    <property type="entry name" value="ATPase_dyneun-rel_AAA"/>
</dbReference>
<dbReference type="CDD" id="cd00009">
    <property type="entry name" value="AAA"/>
    <property type="match status" value="1"/>
</dbReference>
<dbReference type="SUPFAM" id="SSF52540">
    <property type="entry name" value="P-loop containing nucleoside triphosphate hydrolases"/>
    <property type="match status" value="1"/>
</dbReference>
<dbReference type="InterPro" id="IPR052934">
    <property type="entry name" value="Methyl-DNA_Rec/Restrict_Enz"/>
</dbReference>
<dbReference type="GO" id="GO:0005524">
    <property type="term" value="F:ATP binding"/>
    <property type="evidence" value="ECO:0007669"/>
    <property type="project" value="InterPro"/>
</dbReference>
<dbReference type="RefSeq" id="WP_246398308.1">
    <property type="nucleotide sequence ID" value="NZ_JACIDR010000003.1"/>
</dbReference>
<keyword evidence="3" id="KW-1185">Reference proteome</keyword>
<sequence length="702" mass="77277">MVLDASREEWRAPEFQRMLWDASDVSGIGPGQAVTVVEAYSDTQLADLLFDARGSLDGLGVEQRGERLQMFFEEVLAWIYPRYTKRRPKARLVRLLASMFPHDMSCLMDAGRVFGVQRALGAPRLPGSYVAQHSSLRERVREAVGAAATIEEAVDQSIFCWFLWQTKVDRADDGAVALPPPQREANALPALSLLPANAQRRALAAVKDNVNLLVAMVREAEQGIAREDLIDVILNEAPQLNASSAPNMISQAMGGLGLIRLEDGSYRPTERGQELLIASDPVQVLRGPLVGRVFGMGHLLLMIGREPGALRHSEAARRLQDLVPTWTSTLPGSHIVSWARLAGLVQLDGSAGGGRLVLTEDGDDYAAALPMDFERLWRLMPEQDVVVDAIPDEDPVGLPVQPATPAPPYDAQSILNEGCFLGKDRIEAAVELLRRKKNIIIQGPPGTGKTWLAKRLGYALIGAKDTERLVALQFQPSLSYEDFVRGWRPDGRGGLRLVDGAFLEAVQAAAAKPRRPFVLVIEEVNRGNPAQILGELLTLVEATKRGPDEALRLAYPRSLDERVYVPENLYIVGTMNLADRSLALIDLALRRRFAFLTLMPELGSLWRAWCVDRGVPSALVSEIGARMNALNAAIAEDRALGPQFQVGHSFVTPASDDALTEDGWRRWYQVTIDTEVAPLLAEYWFDEPNKAHERTTALRLTA</sequence>
<organism evidence="2 3">
    <name type="scientific">Hansschlegelia beijingensis</name>
    <dbReference type="NCBI Taxonomy" id="1133344"/>
    <lineage>
        <taxon>Bacteria</taxon>
        <taxon>Pseudomonadati</taxon>
        <taxon>Pseudomonadota</taxon>
        <taxon>Alphaproteobacteria</taxon>
        <taxon>Hyphomicrobiales</taxon>
        <taxon>Methylopilaceae</taxon>
        <taxon>Hansschlegelia</taxon>
    </lineage>
</organism>
<dbReference type="AlphaFoldDB" id="A0A7W6GEZ4"/>
<reference evidence="2 3" key="1">
    <citation type="submission" date="2020-08" db="EMBL/GenBank/DDBJ databases">
        <title>Genomic Encyclopedia of Type Strains, Phase IV (KMG-IV): sequencing the most valuable type-strain genomes for metagenomic binning, comparative biology and taxonomic classification.</title>
        <authorList>
            <person name="Goeker M."/>
        </authorList>
    </citation>
    <scope>NUCLEOTIDE SEQUENCE [LARGE SCALE GENOMIC DNA]</scope>
    <source>
        <strain evidence="2 3">DSM 25481</strain>
    </source>
</reference>
<dbReference type="EMBL" id="JACIDR010000003">
    <property type="protein sequence ID" value="MBB3973366.1"/>
    <property type="molecule type" value="Genomic_DNA"/>
</dbReference>
<comment type="caution">
    <text evidence="2">The sequence shown here is derived from an EMBL/GenBank/DDBJ whole genome shotgun (WGS) entry which is preliminary data.</text>
</comment>
<evidence type="ECO:0000313" key="3">
    <source>
        <dbReference type="Proteomes" id="UP000528964"/>
    </source>
</evidence>
<feature type="domain" description="AAA+ ATPase" evidence="1">
    <location>
        <begin position="435"/>
        <end position="603"/>
    </location>
</feature>
<dbReference type="PANTHER" id="PTHR37291">
    <property type="entry name" value="5-METHYLCYTOSINE-SPECIFIC RESTRICTION ENZYME B"/>
    <property type="match status" value="1"/>
</dbReference>
<dbReference type="Proteomes" id="UP000528964">
    <property type="component" value="Unassembled WGS sequence"/>
</dbReference>
<dbReference type="InterPro" id="IPR003593">
    <property type="entry name" value="AAA+_ATPase"/>
</dbReference>
<dbReference type="SMART" id="SM00382">
    <property type="entry name" value="AAA"/>
    <property type="match status" value="1"/>
</dbReference>
<dbReference type="InterPro" id="IPR027417">
    <property type="entry name" value="P-loop_NTPase"/>
</dbReference>
<dbReference type="Pfam" id="PF07728">
    <property type="entry name" value="AAA_5"/>
    <property type="match status" value="1"/>
</dbReference>
<keyword evidence="2" id="KW-0378">Hydrolase</keyword>
<evidence type="ECO:0000313" key="2">
    <source>
        <dbReference type="EMBL" id="MBB3973366.1"/>
    </source>
</evidence>
<proteinExistence type="predicted"/>
<dbReference type="PANTHER" id="PTHR37291:SF1">
    <property type="entry name" value="TYPE IV METHYL-DIRECTED RESTRICTION ENZYME ECOKMCRB SUBUNIT"/>
    <property type="match status" value="1"/>
</dbReference>
<dbReference type="EC" id="3.1.21.-" evidence="2"/>
<protein>
    <submittedName>
        <fullName evidence="2">5-methylcytosine-specific restriction protein B</fullName>
        <ecNumber evidence="2">3.1.21.-</ecNumber>
    </submittedName>
</protein>
<gene>
    <name evidence="2" type="ORF">GGR24_002036</name>
</gene>
<dbReference type="Gene3D" id="3.40.50.300">
    <property type="entry name" value="P-loop containing nucleotide triphosphate hydrolases"/>
    <property type="match status" value="1"/>
</dbReference>
<name>A0A7W6GEZ4_9HYPH</name>
<accession>A0A7W6GEZ4</accession>
<dbReference type="GO" id="GO:0016887">
    <property type="term" value="F:ATP hydrolysis activity"/>
    <property type="evidence" value="ECO:0007669"/>
    <property type="project" value="InterPro"/>
</dbReference>
<evidence type="ECO:0000259" key="1">
    <source>
        <dbReference type="SMART" id="SM00382"/>
    </source>
</evidence>